<dbReference type="AlphaFoldDB" id="X1N7K3"/>
<feature type="non-terminal residue" evidence="2">
    <location>
        <position position="45"/>
    </location>
</feature>
<dbReference type="EMBL" id="BARV01016372">
    <property type="protein sequence ID" value="GAI26211.1"/>
    <property type="molecule type" value="Genomic_DNA"/>
</dbReference>
<reference evidence="2" key="1">
    <citation type="journal article" date="2014" name="Front. Microbiol.">
        <title>High frequency of phylogenetically diverse reductive dehalogenase-homologous genes in deep subseafloor sedimentary metagenomes.</title>
        <authorList>
            <person name="Kawai M."/>
            <person name="Futagami T."/>
            <person name="Toyoda A."/>
            <person name="Takaki Y."/>
            <person name="Nishi S."/>
            <person name="Hori S."/>
            <person name="Arai W."/>
            <person name="Tsubouchi T."/>
            <person name="Morono Y."/>
            <person name="Uchiyama I."/>
            <person name="Ito T."/>
            <person name="Fujiyama A."/>
            <person name="Inagaki F."/>
            <person name="Takami H."/>
        </authorList>
    </citation>
    <scope>NUCLEOTIDE SEQUENCE</scope>
    <source>
        <strain evidence="2">Expedition CK06-06</strain>
    </source>
</reference>
<protein>
    <submittedName>
        <fullName evidence="2">Uncharacterized protein</fullName>
    </submittedName>
</protein>
<proteinExistence type="predicted"/>
<organism evidence="2">
    <name type="scientific">marine sediment metagenome</name>
    <dbReference type="NCBI Taxonomy" id="412755"/>
    <lineage>
        <taxon>unclassified sequences</taxon>
        <taxon>metagenomes</taxon>
        <taxon>ecological metagenomes</taxon>
    </lineage>
</organism>
<gene>
    <name evidence="2" type="ORF">S06H3_28110</name>
</gene>
<evidence type="ECO:0000256" key="1">
    <source>
        <dbReference type="SAM" id="Phobius"/>
    </source>
</evidence>
<evidence type="ECO:0000313" key="2">
    <source>
        <dbReference type="EMBL" id="GAI26211.1"/>
    </source>
</evidence>
<sequence>MKGKIKMIWVGIKQLPYKWQWALLMFSSMLLFSWWDELVVWGVGV</sequence>
<keyword evidence="1" id="KW-1133">Transmembrane helix</keyword>
<name>X1N7K3_9ZZZZ</name>
<keyword evidence="1" id="KW-0472">Membrane</keyword>
<accession>X1N7K3</accession>
<comment type="caution">
    <text evidence="2">The sequence shown here is derived from an EMBL/GenBank/DDBJ whole genome shotgun (WGS) entry which is preliminary data.</text>
</comment>
<feature type="transmembrane region" description="Helical" evidence="1">
    <location>
        <begin position="21"/>
        <end position="43"/>
    </location>
</feature>
<keyword evidence="1" id="KW-0812">Transmembrane</keyword>